<sequence length="111" mass="11385">MHPLPSLRSIMFAVAFACAPSLALAQGPVTKSFVVDNSDGYGVDTCLATGAACGEAMANAWCRVHDFQRAVSFGKGAPFVKLVAEKSSIPAPSPACFGGTCVEAVTITCSQ</sequence>
<dbReference type="EMBL" id="CP048630">
    <property type="protein sequence ID" value="QIB33010.1"/>
    <property type="molecule type" value="Genomic_DNA"/>
</dbReference>
<evidence type="ECO:0008006" key="4">
    <source>
        <dbReference type="Google" id="ProtNLM"/>
    </source>
</evidence>
<keyword evidence="1" id="KW-0732">Signal</keyword>
<organism evidence="2 3">
    <name type="scientific">Ancylobacter pratisalsi</name>
    <dbReference type="NCBI Taxonomy" id="1745854"/>
    <lineage>
        <taxon>Bacteria</taxon>
        <taxon>Pseudomonadati</taxon>
        <taxon>Pseudomonadota</taxon>
        <taxon>Alphaproteobacteria</taxon>
        <taxon>Hyphomicrobiales</taxon>
        <taxon>Xanthobacteraceae</taxon>
        <taxon>Ancylobacter</taxon>
    </lineage>
</organism>
<name>A0A6P1YJ25_9HYPH</name>
<dbReference type="Proteomes" id="UP000464751">
    <property type="component" value="Chromosome"/>
</dbReference>
<evidence type="ECO:0000256" key="1">
    <source>
        <dbReference type="SAM" id="SignalP"/>
    </source>
</evidence>
<feature type="chain" id="PRO_5026873163" description="DUF4189 domain-containing protein" evidence="1">
    <location>
        <begin position="26"/>
        <end position="111"/>
    </location>
</feature>
<dbReference type="RefSeq" id="WP_163074095.1">
    <property type="nucleotide sequence ID" value="NZ_CP048630.1"/>
</dbReference>
<keyword evidence="3" id="KW-1185">Reference proteome</keyword>
<accession>A0A6P1YJ25</accession>
<dbReference type="KEGG" id="apra:G3A50_04235"/>
<reference evidence="2 3" key="1">
    <citation type="submission" date="2020-02" db="EMBL/GenBank/DDBJ databases">
        <authorList>
            <person name="Li G."/>
        </authorList>
    </citation>
    <scope>NUCLEOTIDE SEQUENCE [LARGE SCALE GENOMIC DNA]</scope>
    <source>
        <strain evidence="2 3">DSM 102029</strain>
    </source>
</reference>
<proteinExistence type="predicted"/>
<feature type="signal peptide" evidence="1">
    <location>
        <begin position="1"/>
        <end position="25"/>
    </location>
</feature>
<evidence type="ECO:0000313" key="2">
    <source>
        <dbReference type="EMBL" id="QIB33010.1"/>
    </source>
</evidence>
<protein>
    <recommendedName>
        <fullName evidence="4">DUF4189 domain-containing protein</fullName>
    </recommendedName>
</protein>
<gene>
    <name evidence="2" type="ORF">G3A50_04235</name>
</gene>
<evidence type="ECO:0000313" key="3">
    <source>
        <dbReference type="Proteomes" id="UP000464751"/>
    </source>
</evidence>
<dbReference type="AlphaFoldDB" id="A0A6P1YJ25"/>